<accession>E4XRD8</accession>
<name>E4XRD8_OIKDI</name>
<proteinExistence type="predicted"/>
<gene>
    <name evidence="2" type="ORF">GSOID_T00001722001</name>
</gene>
<dbReference type="AlphaFoldDB" id="E4XRD8"/>
<evidence type="ECO:0000313" key="3">
    <source>
        <dbReference type="Proteomes" id="UP000001307"/>
    </source>
</evidence>
<protein>
    <submittedName>
        <fullName evidence="2">Uncharacterized protein</fullName>
    </submittedName>
</protein>
<sequence>MSPPEKRARASPAQESSAEERNALFQRGLLNMMQLHPQVREISQDVLAKKSDAEITKEDLERIFDKIEKLESSTLSSGVSIGQTELMRELECMSDENQRLWRSLTKLEEEVKSCARVDSSTSENNSPGALANAINQFQKQIGTPDLTGEVEIRLKKIERELSEKTDRGSDRLWRHLSNLEEQITRRHGENDERLSKLEAIPSEISKDTDADPQSENNSVSITTEVNEKNSQLWKEIASLKSKMSEIIGRDLLDLKKKLNTSAQRADVRRIILDIENLKVEALSPMENKIKKLEAEISDLPKVNPSDLTSKKVPIGAPKVSVISDSNREEWERTLITKDDMKEFEEKLNKFILTAVSGFTKICRRVLDLSLHIKKLKRFLRLAGLLFQIIQKNQSLLLIGGVDWGNDGADQSGIWQLKDENWNQIGELLQADYWGSAIYIGRSIYYFGYHSGAIERLDFNEAEELQSVSKIGNNPGPYWKPDNFYLPALFQTVSNYCI</sequence>
<keyword evidence="3" id="KW-1185">Reference proteome</keyword>
<evidence type="ECO:0000256" key="1">
    <source>
        <dbReference type="SAM" id="MobiDB-lite"/>
    </source>
</evidence>
<organism evidence="2">
    <name type="scientific">Oikopleura dioica</name>
    <name type="common">Tunicate</name>
    <dbReference type="NCBI Taxonomy" id="34765"/>
    <lineage>
        <taxon>Eukaryota</taxon>
        <taxon>Metazoa</taxon>
        <taxon>Chordata</taxon>
        <taxon>Tunicata</taxon>
        <taxon>Appendicularia</taxon>
        <taxon>Copelata</taxon>
        <taxon>Oikopleuridae</taxon>
        <taxon>Oikopleura</taxon>
    </lineage>
</organism>
<dbReference type="OrthoDB" id="10642374at2759"/>
<dbReference type="SUPFAM" id="SSF50965">
    <property type="entry name" value="Galactose oxidase, central domain"/>
    <property type="match status" value="1"/>
</dbReference>
<reference evidence="2" key="1">
    <citation type="journal article" date="2010" name="Science">
        <title>Plasticity of animal genome architecture unmasked by rapid evolution of a pelagic tunicate.</title>
        <authorList>
            <person name="Denoeud F."/>
            <person name="Henriet S."/>
            <person name="Mungpakdee S."/>
            <person name="Aury J.M."/>
            <person name="Da Silva C."/>
            <person name="Brinkmann H."/>
            <person name="Mikhaleva J."/>
            <person name="Olsen L.C."/>
            <person name="Jubin C."/>
            <person name="Canestro C."/>
            <person name="Bouquet J.M."/>
            <person name="Danks G."/>
            <person name="Poulain J."/>
            <person name="Campsteijn C."/>
            <person name="Adamski M."/>
            <person name="Cross I."/>
            <person name="Yadetie F."/>
            <person name="Muffato M."/>
            <person name="Louis A."/>
            <person name="Butcher S."/>
            <person name="Tsagkogeorga G."/>
            <person name="Konrad A."/>
            <person name="Singh S."/>
            <person name="Jensen M.F."/>
            <person name="Cong E.H."/>
            <person name="Eikeseth-Otteraa H."/>
            <person name="Noel B."/>
            <person name="Anthouard V."/>
            <person name="Porcel B.M."/>
            <person name="Kachouri-Lafond R."/>
            <person name="Nishino A."/>
            <person name="Ugolini M."/>
            <person name="Chourrout P."/>
            <person name="Nishida H."/>
            <person name="Aasland R."/>
            <person name="Huzurbazar S."/>
            <person name="Westhof E."/>
            <person name="Delsuc F."/>
            <person name="Lehrach H."/>
            <person name="Reinhardt R."/>
            <person name="Weissenbach J."/>
            <person name="Roy S.W."/>
            <person name="Artiguenave F."/>
            <person name="Postlethwait J.H."/>
            <person name="Manak J.R."/>
            <person name="Thompson E.M."/>
            <person name="Jaillon O."/>
            <person name="Du Pasquier L."/>
            <person name="Boudinot P."/>
            <person name="Liberles D.A."/>
            <person name="Volff J.N."/>
            <person name="Philippe H."/>
            <person name="Lenhard B."/>
            <person name="Roest Crollius H."/>
            <person name="Wincker P."/>
            <person name="Chourrout D."/>
        </authorList>
    </citation>
    <scope>NUCLEOTIDE SEQUENCE [LARGE SCALE GENOMIC DNA]</scope>
</reference>
<evidence type="ECO:0000313" key="2">
    <source>
        <dbReference type="EMBL" id="CBY12354.1"/>
    </source>
</evidence>
<dbReference type="Proteomes" id="UP000001307">
    <property type="component" value="Unassembled WGS sequence"/>
</dbReference>
<dbReference type="InParanoid" id="E4XRD8"/>
<dbReference type="InterPro" id="IPR011043">
    <property type="entry name" value="Gal_Oxase/kelch_b-propeller"/>
</dbReference>
<dbReference type="EMBL" id="FN653116">
    <property type="protein sequence ID" value="CBY12354.1"/>
    <property type="molecule type" value="Genomic_DNA"/>
</dbReference>
<feature type="region of interest" description="Disordered" evidence="1">
    <location>
        <begin position="1"/>
        <end position="20"/>
    </location>
</feature>